<evidence type="ECO:0000313" key="1">
    <source>
        <dbReference type="EMBL" id="CAJ2676884.1"/>
    </source>
</evidence>
<organism evidence="1 2">
    <name type="scientific">Trifolium pratense</name>
    <name type="common">Red clover</name>
    <dbReference type="NCBI Taxonomy" id="57577"/>
    <lineage>
        <taxon>Eukaryota</taxon>
        <taxon>Viridiplantae</taxon>
        <taxon>Streptophyta</taxon>
        <taxon>Embryophyta</taxon>
        <taxon>Tracheophyta</taxon>
        <taxon>Spermatophyta</taxon>
        <taxon>Magnoliopsida</taxon>
        <taxon>eudicotyledons</taxon>
        <taxon>Gunneridae</taxon>
        <taxon>Pentapetalae</taxon>
        <taxon>rosids</taxon>
        <taxon>fabids</taxon>
        <taxon>Fabales</taxon>
        <taxon>Fabaceae</taxon>
        <taxon>Papilionoideae</taxon>
        <taxon>50 kb inversion clade</taxon>
        <taxon>NPAAA clade</taxon>
        <taxon>Hologalegina</taxon>
        <taxon>IRL clade</taxon>
        <taxon>Trifolieae</taxon>
        <taxon>Trifolium</taxon>
    </lineage>
</organism>
<sequence length="212" mass="24463">MPVFFISLFLVSLLRQCYSHLFALSITSKYILHIIPFLSLKMANSGIYVKMTKISEITGRKIDFQLRVRVINLWFTPDRANPREEGALHMIFLDKDCGRIYATIRKDLISQFKDEIEEGSAYVVERFMVGKNDSSFKSTPHKHKLSSMRGTKVFKVKATEIPANHFEFMPFHDILSCTKGDQFLETEKNGKISKLMDTTLADLEGNRLHLHI</sequence>
<accession>A0ACB0M923</accession>
<keyword evidence="2" id="KW-1185">Reference proteome</keyword>
<gene>
    <name evidence="1" type="ORF">MILVUS5_LOCUS39512</name>
</gene>
<dbReference type="EMBL" id="CASHSV030000823">
    <property type="protein sequence ID" value="CAJ2676884.1"/>
    <property type="molecule type" value="Genomic_DNA"/>
</dbReference>
<evidence type="ECO:0000313" key="2">
    <source>
        <dbReference type="Proteomes" id="UP001177021"/>
    </source>
</evidence>
<reference evidence="1" key="1">
    <citation type="submission" date="2023-10" db="EMBL/GenBank/DDBJ databases">
        <authorList>
            <person name="Rodriguez Cubillos JULIANA M."/>
            <person name="De Vega J."/>
        </authorList>
    </citation>
    <scope>NUCLEOTIDE SEQUENCE</scope>
</reference>
<proteinExistence type="predicted"/>
<name>A0ACB0M923_TRIPR</name>
<dbReference type="Proteomes" id="UP001177021">
    <property type="component" value="Unassembled WGS sequence"/>
</dbReference>
<protein>
    <submittedName>
        <fullName evidence="1">Uncharacterized protein</fullName>
    </submittedName>
</protein>
<comment type="caution">
    <text evidence="1">The sequence shown here is derived from an EMBL/GenBank/DDBJ whole genome shotgun (WGS) entry which is preliminary data.</text>
</comment>